<evidence type="ECO:0000313" key="2">
    <source>
        <dbReference type="Proteomes" id="UP001527090"/>
    </source>
</evidence>
<dbReference type="EMBL" id="JAMDLY010000024">
    <property type="protein sequence ID" value="MCY9532962.1"/>
    <property type="molecule type" value="Genomic_DNA"/>
</dbReference>
<reference evidence="1 2" key="1">
    <citation type="submission" date="2022-05" db="EMBL/GenBank/DDBJ databases">
        <title>Genome Sequencing of Bee-Associated Microbes.</title>
        <authorList>
            <person name="Dunlap C."/>
        </authorList>
    </citation>
    <scope>NUCLEOTIDE SEQUENCE [LARGE SCALE GENOMIC DNA]</scope>
    <source>
        <strain evidence="1 2">NRRL NRS-750</strain>
    </source>
</reference>
<comment type="caution">
    <text evidence="1">The sequence shown here is derived from an EMBL/GenBank/DDBJ whole genome shotgun (WGS) entry which is preliminary data.</text>
</comment>
<organism evidence="1 2">
    <name type="scientific">Paenibacillus alvei</name>
    <name type="common">Bacillus alvei</name>
    <dbReference type="NCBI Taxonomy" id="44250"/>
    <lineage>
        <taxon>Bacteria</taxon>
        <taxon>Bacillati</taxon>
        <taxon>Bacillota</taxon>
        <taxon>Bacilli</taxon>
        <taxon>Bacillales</taxon>
        <taxon>Paenibacillaceae</taxon>
        <taxon>Paenibacillus</taxon>
    </lineage>
</organism>
<dbReference type="Proteomes" id="UP001527090">
    <property type="component" value="Unassembled WGS sequence"/>
</dbReference>
<dbReference type="RefSeq" id="WP_268633046.1">
    <property type="nucleotide sequence ID" value="NZ_JAMDLY010000024.1"/>
</dbReference>
<sequence length="130" mass="15040">MNEFKQYCPHCKEEHIVSPTYDAVGNPVGFFCNRVKLMVSVESDRAVWNGEDVTEWINGFTTSYIDIEALKRLNEERIPALAKRIAYALLQTEYAKARRVNFAFVQFYAENQARKMYIMAVSEDKTEGGR</sequence>
<accession>A0ABT4EGY6</accession>
<gene>
    <name evidence="1" type="ORF">M5X04_27000</name>
</gene>
<name>A0ABT4EGY6_PAEAL</name>
<protein>
    <submittedName>
        <fullName evidence="1">SAM domain-containing protein</fullName>
    </submittedName>
</protein>
<proteinExistence type="predicted"/>
<evidence type="ECO:0000313" key="1">
    <source>
        <dbReference type="EMBL" id="MCY9532962.1"/>
    </source>
</evidence>
<keyword evidence="2" id="KW-1185">Reference proteome</keyword>